<feature type="region of interest" description="Disordered" evidence="1">
    <location>
        <begin position="1"/>
        <end position="31"/>
    </location>
</feature>
<dbReference type="Proteomes" id="UP000095283">
    <property type="component" value="Unplaced"/>
</dbReference>
<keyword evidence="2" id="KW-1185">Reference proteome</keyword>
<accession>A0A1I7XEP1</accession>
<evidence type="ECO:0000313" key="2">
    <source>
        <dbReference type="Proteomes" id="UP000095283"/>
    </source>
</evidence>
<reference evidence="3" key="1">
    <citation type="submission" date="2016-11" db="UniProtKB">
        <authorList>
            <consortium name="WormBaseParasite"/>
        </authorList>
    </citation>
    <scope>IDENTIFICATION</scope>
</reference>
<evidence type="ECO:0000256" key="1">
    <source>
        <dbReference type="SAM" id="MobiDB-lite"/>
    </source>
</evidence>
<dbReference type="AlphaFoldDB" id="A0A1I7XEP1"/>
<protein>
    <submittedName>
        <fullName evidence="3">Transposase</fullName>
    </submittedName>
</protein>
<sequence length="31" mass="3580">MVEIGDEKDDLRLKHVNRKKRRPTSDGGTEV</sequence>
<evidence type="ECO:0000313" key="3">
    <source>
        <dbReference type="WBParaSite" id="Hba_16004"/>
    </source>
</evidence>
<dbReference type="WBParaSite" id="Hba_16004">
    <property type="protein sequence ID" value="Hba_16004"/>
    <property type="gene ID" value="Hba_16004"/>
</dbReference>
<proteinExistence type="predicted"/>
<organism evidence="2 3">
    <name type="scientific">Heterorhabditis bacteriophora</name>
    <name type="common">Entomopathogenic nematode worm</name>
    <dbReference type="NCBI Taxonomy" id="37862"/>
    <lineage>
        <taxon>Eukaryota</taxon>
        <taxon>Metazoa</taxon>
        <taxon>Ecdysozoa</taxon>
        <taxon>Nematoda</taxon>
        <taxon>Chromadorea</taxon>
        <taxon>Rhabditida</taxon>
        <taxon>Rhabditina</taxon>
        <taxon>Rhabditomorpha</taxon>
        <taxon>Strongyloidea</taxon>
        <taxon>Heterorhabditidae</taxon>
        <taxon>Heterorhabditis</taxon>
    </lineage>
</organism>
<name>A0A1I7XEP1_HETBA</name>